<reference evidence="2 3" key="1">
    <citation type="submission" date="2019-05" db="EMBL/GenBank/DDBJ databases">
        <title>Emergence of the Ug99 lineage of the wheat stem rust pathogen through somatic hybridization.</title>
        <authorList>
            <person name="Li F."/>
            <person name="Upadhyaya N.M."/>
            <person name="Sperschneider J."/>
            <person name="Matny O."/>
            <person name="Nguyen-Phuc H."/>
            <person name="Mago R."/>
            <person name="Raley C."/>
            <person name="Miller M.E."/>
            <person name="Silverstein K.A.T."/>
            <person name="Henningsen E."/>
            <person name="Hirsch C.D."/>
            <person name="Visser B."/>
            <person name="Pretorius Z.A."/>
            <person name="Steffenson B.J."/>
            <person name="Schwessinger B."/>
            <person name="Dodds P.N."/>
            <person name="Figueroa M."/>
        </authorList>
    </citation>
    <scope>NUCLEOTIDE SEQUENCE [LARGE SCALE GENOMIC DNA]</scope>
    <source>
        <strain evidence="2 3">Ug99</strain>
    </source>
</reference>
<dbReference type="AlphaFoldDB" id="A0A5B0QDT5"/>
<evidence type="ECO:0000256" key="1">
    <source>
        <dbReference type="SAM" id="MobiDB-lite"/>
    </source>
</evidence>
<feature type="compositionally biased region" description="Polar residues" evidence="1">
    <location>
        <begin position="28"/>
        <end position="39"/>
    </location>
</feature>
<protein>
    <submittedName>
        <fullName evidence="2">Uncharacterized protein</fullName>
    </submittedName>
</protein>
<sequence>MPFHFWKLPVPNLVSYVAFNSGSNIDVSSREVTTSSPTSKDARRGVNEEWSVPARKRLARVANAHHKFLPLCTVRLYLGGRDPPPRTSVRLPGRGPALDPALSADEMSRILWTTVLGPLVTRLVV</sequence>
<dbReference type="EMBL" id="VDEP01000285">
    <property type="protein sequence ID" value="KAA1111386.1"/>
    <property type="molecule type" value="Genomic_DNA"/>
</dbReference>
<name>A0A5B0QDT5_PUCGR</name>
<gene>
    <name evidence="2" type="ORF">PGTUg99_008626</name>
</gene>
<evidence type="ECO:0000313" key="3">
    <source>
        <dbReference type="Proteomes" id="UP000325313"/>
    </source>
</evidence>
<organism evidence="2 3">
    <name type="scientific">Puccinia graminis f. sp. tritici</name>
    <dbReference type="NCBI Taxonomy" id="56615"/>
    <lineage>
        <taxon>Eukaryota</taxon>
        <taxon>Fungi</taxon>
        <taxon>Dikarya</taxon>
        <taxon>Basidiomycota</taxon>
        <taxon>Pucciniomycotina</taxon>
        <taxon>Pucciniomycetes</taxon>
        <taxon>Pucciniales</taxon>
        <taxon>Pucciniaceae</taxon>
        <taxon>Puccinia</taxon>
    </lineage>
</organism>
<comment type="caution">
    <text evidence="2">The sequence shown here is derived from an EMBL/GenBank/DDBJ whole genome shotgun (WGS) entry which is preliminary data.</text>
</comment>
<dbReference type="Proteomes" id="UP000325313">
    <property type="component" value="Unassembled WGS sequence"/>
</dbReference>
<evidence type="ECO:0000313" key="2">
    <source>
        <dbReference type="EMBL" id="KAA1111386.1"/>
    </source>
</evidence>
<accession>A0A5B0QDT5</accession>
<proteinExistence type="predicted"/>
<feature type="region of interest" description="Disordered" evidence="1">
    <location>
        <begin position="28"/>
        <end position="48"/>
    </location>
</feature>